<dbReference type="EMBL" id="JAVHUY010000021">
    <property type="protein sequence ID" value="MDQ7907277.1"/>
    <property type="molecule type" value="Genomic_DNA"/>
</dbReference>
<evidence type="ECO:0000313" key="2">
    <source>
        <dbReference type="Proteomes" id="UP001230908"/>
    </source>
</evidence>
<evidence type="ECO:0000313" key="1">
    <source>
        <dbReference type="EMBL" id="MDQ7907277.1"/>
    </source>
</evidence>
<name>A0ABU0ZLK7_9ACTN</name>
<organism evidence="1 2">
    <name type="scientific">Phytohabitans maris</name>
    <dbReference type="NCBI Taxonomy" id="3071409"/>
    <lineage>
        <taxon>Bacteria</taxon>
        <taxon>Bacillati</taxon>
        <taxon>Actinomycetota</taxon>
        <taxon>Actinomycetes</taxon>
        <taxon>Micromonosporales</taxon>
        <taxon>Micromonosporaceae</taxon>
    </lineage>
</organism>
<dbReference type="Proteomes" id="UP001230908">
    <property type="component" value="Unassembled WGS sequence"/>
</dbReference>
<sequence>MRYIWWLVRRQPVRVLRGSLIGTAWMVGLSVRPYLVSRAIDDGLRAGDRRTLALWVAAIVPPGSAWRTWASCGTAR</sequence>
<gene>
    <name evidence="1" type="ORF">RB614_22435</name>
</gene>
<accession>A0ABU0ZLK7</accession>
<proteinExistence type="predicted"/>
<reference evidence="1 2" key="1">
    <citation type="submission" date="2023-08" db="EMBL/GenBank/DDBJ databases">
        <title>Phytohabitans sansha sp. nov., isolated from marine sediment.</title>
        <authorList>
            <person name="Zhao Y."/>
            <person name="Yi K."/>
        </authorList>
    </citation>
    <scope>NUCLEOTIDE SEQUENCE [LARGE SCALE GENOMIC DNA]</scope>
    <source>
        <strain evidence="1 2">ZYX-F-186</strain>
    </source>
</reference>
<keyword evidence="2" id="KW-1185">Reference proteome</keyword>
<comment type="caution">
    <text evidence="1">The sequence shown here is derived from an EMBL/GenBank/DDBJ whole genome shotgun (WGS) entry which is preliminary data.</text>
</comment>
<evidence type="ECO:0008006" key="3">
    <source>
        <dbReference type="Google" id="ProtNLM"/>
    </source>
</evidence>
<protein>
    <recommendedName>
        <fullName evidence="3">ABC transmembrane type-1 domain-containing protein</fullName>
    </recommendedName>
</protein>
<dbReference type="RefSeq" id="WP_308714554.1">
    <property type="nucleotide sequence ID" value="NZ_JAVHUY010000021.1"/>
</dbReference>